<organism evidence="7 8">
    <name type="scientific">Phytoactinopolyspora halotolerans</name>
    <dbReference type="NCBI Taxonomy" id="1981512"/>
    <lineage>
        <taxon>Bacteria</taxon>
        <taxon>Bacillati</taxon>
        <taxon>Actinomycetota</taxon>
        <taxon>Actinomycetes</taxon>
        <taxon>Jiangellales</taxon>
        <taxon>Jiangellaceae</taxon>
        <taxon>Phytoactinopolyspora</taxon>
    </lineage>
</organism>
<dbReference type="InterPro" id="IPR046335">
    <property type="entry name" value="LacI/GalR-like_sensor"/>
</dbReference>
<gene>
    <name evidence="7" type="ORF">G1H10_31830</name>
</gene>
<sequence>MARSFKEGATIAQVAEAAGVSQSTVSRVMNGRSTVAPAIVERVLAAADKLRYRPSSLARSLSLGRTETLAVVVPDLGNPYFLQILRGAMSGADEHGYRVLVTETRERVQHEAKIALEARSRCDALALVAPRMPDAELAALLLETRPAVVVNRTVDVPGVPQITIDHTAGIRAIAEHLVSLGHRELVYVSGPQASVSNTERLAGLRAIAGRLGLTVATVDGGSSIDVGYRVAEEVLDSGATAVVAYNDLVAYGLVGRLNETGVAVPGDISVVGFDDIEIGRFATPPLTTASVPQEQIGRRAWELIEARMNAYDGHRGEAPLEQVPATLVVRGSTGPVPPARRLPIPSSGTAGLGSAAAAGSVRAVWRTDGDPTLWALDTPLARATSGEGMPTVHSPRPHLDPVHSLRHRPMTEVSPVDHRHQYGVSLTVADVDGTSYWGGRTYLPGQGPTLLANHGRQVRTAVRVADDGATLEQDVRWYDHDGAEHLLEHRTLTGVLLPEVESWALAWSSRLFADRRPLTFSSPAVNGRPGAGYGGIFWRLPLDLETVVRTPDAEGEAAAHGSRGSWVAICRRHTHGWTTLLLVQPEPDPLPWFVRASDYIGAGPALAWDAATTIAAGRELRTSIVAVVVDRALDMADADDVVQLALGRLRATRSRTEGCGGDGPQPPEDYAG</sequence>
<comment type="caution">
    <text evidence="7">The sequence shown here is derived from an EMBL/GenBank/DDBJ whole genome shotgun (WGS) entry which is preliminary data.</text>
</comment>
<dbReference type="InterPro" id="IPR028082">
    <property type="entry name" value="Peripla_BP_I"/>
</dbReference>
<name>A0A6L9SK55_9ACTN</name>
<dbReference type="PROSITE" id="PS50932">
    <property type="entry name" value="HTH_LACI_2"/>
    <property type="match status" value="1"/>
</dbReference>
<evidence type="ECO:0000259" key="5">
    <source>
        <dbReference type="PROSITE" id="PS50932"/>
    </source>
</evidence>
<evidence type="ECO:0000256" key="1">
    <source>
        <dbReference type="ARBA" id="ARBA00023015"/>
    </source>
</evidence>
<dbReference type="SMART" id="SM00354">
    <property type="entry name" value="HTH_LACI"/>
    <property type="match status" value="1"/>
</dbReference>
<feature type="region of interest" description="Disordered" evidence="4">
    <location>
        <begin position="653"/>
        <end position="672"/>
    </location>
</feature>
<dbReference type="CDD" id="cd01392">
    <property type="entry name" value="HTH_LacI"/>
    <property type="match status" value="1"/>
</dbReference>
<evidence type="ECO:0000259" key="6">
    <source>
        <dbReference type="PROSITE" id="PS50943"/>
    </source>
</evidence>
<keyword evidence="8" id="KW-1185">Reference proteome</keyword>
<dbReference type="PANTHER" id="PTHR30146:SF109">
    <property type="entry name" value="HTH-TYPE TRANSCRIPTIONAL REGULATOR GALS"/>
    <property type="match status" value="1"/>
</dbReference>
<evidence type="ECO:0000313" key="7">
    <source>
        <dbReference type="EMBL" id="NEE04762.1"/>
    </source>
</evidence>
<dbReference type="CDD" id="cd06267">
    <property type="entry name" value="PBP1_LacI_sugar_binding-like"/>
    <property type="match status" value="1"/>
</dbReference>
<dbReference type="AlphaFoldDB" id="A0A6L9SK55"/>
<dbReference type="GO" id="GO:0003700">
    <property type="term" value="F:DNA-binding transcription factor activity"/>
    <property type="evidence" value="ECO:0007669"/>
    <property type="project" value="TreeGrafter"/>
</dbReference>
<evidence type="ECO:0000313" key="8">
    <source>
        <dbReference type="Proteomes" id="UP000475214"/>
    </source>
</evidence>
<dbReference type="SUPFAM" id="SSF47413">
    <property type="entry name" value="lambda repressor-like DNA-binding domains"/>
    <property type="match status" value="1"/>
</dbReference>
<dbReference type="Pfam" id="PF14100">
    <property type="entry name" value="DUF6807"/>
    <property type="match status" value="1"/>
</dbReference>
<dbReference type="SUPFAM" id="SSF53822">
    <property type="entry name" value="Periplasmic binding protein-like I"/>
    <property type="match status" value="1"/>
</dbReference>
<dbReference type="EMBL" id="JAAGOA010000043">
    <property type="protein sequence ID" value="NEE04762.1"/>
    <property type="molecule type" value="Genomic_DNA"/>
</dbReference>
<feature type="domain" description="HTH lacI-type" evidence="5">
    <location>
        <begin position="9"/>
        <end position="63"/>
    </location>
</feature>
<dbReference type="InterPro" id="IPR010982">
    <property type="entry name" value="Lambda_DNA-bd_dom_sf"/>
</dbReference>
<evidence type="ECO:0000256" key="3">
    <source>
        <dbReference type="ARBA" id="ARBA00023163"/>
    </source>
</evidence>
<evidence type="ECO:0000256" key="2">
    <source>
        <dbReference type="ARBA" id="ARBA00023125"/>
    </source>
</evidence>
<dbReference type="InterPro" id="IPR001387">
    <property type="entry name" value="Cro/C1-type_HTH"/>
</dbReference>
<feature type="domain" description="HTH cro/C1-type" evidence="6">
    <location>
        <begin position="10"/>
        <end position="57"/>
    </location>
</feature>
<dbReference type="Gene3D" id="3.40.50.2300">
    <property type="match status" value="2"/>
</dbReference>
<keyword evidence="1" id="KW-0805">Transcription regulation</keyword>
<protein>
    <submittedName>
        <fullName evidence="7">Substrate-binding domain-containing protein</fullName>
    </submittedName>
</protein>
<dbReference type="GO" id="GO:0000976">
    <property type="term" value="F:transcription cis-regulatory region binding"/>
    <property type="evidence" value="ECO:0007669"/>
    <property type="project" value="TreeGrafter"/>
</dbReference>
<dbReference type="PROSITE" id="PS50943">
    <property type="entry name" value="HTH_CROC1"/>
    <property type="match status" value="1"/>
</dbReference>
<evidence type="ECO:0000256" key="4">
    <source>
        <dbReference type="SAM" id="MobiDB-lite"/>
    </source>
</evidence>
<dbReference type="Pfam" id="PF13377">
    <property type="entry name" value="Peripla_BP_3"/>
    <property type="match status" value="1"/>
</dbReference>
<reference evidence="7 8" key="1">
    <citation type="submission" date="2020-02" db="EMBL/GenBank/DDBJ databases">
        <authorList>
            <person name="Li X.-J."/>
            <person name="Han X.-M."/>
        </authorList>
    </citation>
    <scope>NUCLEOTIDE SEQUENCE [LARGE SCALE GENOMIC DNA]</scope>
    <source>
        <strain evidence="7 8">CCTCC AB 2017055</strain>
    </source>
</reference>
<accession>A0A6L9SK55</accession>
<dbReference type="PANTHER" id="PTHR30146">
    <property type="entry name" value="LACI-RELATED TRANSCRIPTIONAL REPRESSOR"/>
    <property type="match status" value="1"/>
</dbReference>
<dbReference type="InterPro" id="IPR029475">
    <property type="entry name" value="DUF6807"/>
</dbReference>
<keyword evidence="3" id="KW-0804">Transcription</keyword>
<keyword evidence="2" id="KW-0238">DNA-binding</keyword>
<dbReference type="Pfam" id="PF00356">
    <property type="entry name" value="LacI"/>
    <property type="match status" value="1"/>
</dbReference>
<dbReference type="Gene3D" id="1.10.260.40">
    <property type="entry name" value="lambda repressor-like DNA-binding domains"/>
    <property type="match status" value="1"/>
</dbReference>
<proteinExistence type="predicted"/>
<dbReference type="InterPro" id="IPR000843">
    <property type="entry name" value="HTH_LacI"/>
</dbReference>
<dbReference type="Proteomes" id="UP000475214">
    <property type="component" value="Unassembled WGS sequence"/>
</dbReference>